<accession>A0A2P5ANG2</accession>
<sequence>HHVIDDFVEFVVHMVNKTCNNRKGELDLILTLVSTYDGLMHPVENKSEWEVPDNIREAIVTKPNEEKAKADRPKKHKIKSADCDSEYIEIN</sequence>
<name>A0A2P5ANG2_PARAD</name>
<protein>
    <submittedName>
        <fullName evidence="2">Uncharacterized protein</fullName>
    </submittedName>
</protein>
<keyword evidence="3" id="KW-1185">Reference proteome</keyword>
<dbReference type="AlphaFoldDB" id="A0A2P5ANG2"/>
<dbReference type="Proteomes" id="UP000237105">
    <property type="component" value="Unassembled WGS sequence"/>
</dbReference>
<feature type="region of interest" description="Disordered" evidence="1">
    <location>
        <begin position="63"/>
        <end position="91"/>
    </location>
</feature>
<comment type="caution">
    <text evidence="2">The sequence shown here is derived from an EMBL/GenBank/DDBJ whole genome shotgun (WGS) entry which is preliminary data.</text>
</comment>
<gene>
    <name evidence="2" type="ORF">PanWU01x14_315220</name>
</gene>
<proteinExistence type="predicted"/>
<evidence type="ECO:0000313" key="3">
    <source>
        <dbReference type="Proteomes" id="UP000237105"/>
    </source>
</evidence>
<feature type="non-terminal residue" evidence="2">
    <location>
        <position position="1"/>
    </location>
</feature>
<evidence type="ECO:0000256" key="1">
    <source>
        <dbReference type="SAM" id="MobiDB-lite"/>
    </source>
</evidence>
<evidence type="ECO:0000313" key="2">
    <source>
        <dbReference type="EMBL" id="PON38084.1"/>
    </source>
</evidence>
<reference evidence="3" key="1">
    <citation type="submission" date="2016-06" db="EMBL/GenBank/DDBJ databases">
        <title>Parallel loss of symbiosis genes in relatives of nitrogen-fixing non-legume Parasponia.</title>
        <authorList>
            <person name="Van Velzen R."/>
            <person name="Holmer R."/>
            <person name="Bu F."/>
            <person name="Rutten L."/>
            <person name="Van Zeijl A."/>
            <person name="Liu W."/>
            <person name="Santuari L."/>
            <person name="Cao Q."/>
            <person name="Sharma T."/>
            <person name="Shen D."/>
            <person name="Roswanjaya Y."/>
            <person name="Wardhani T."/>
            <person name="Kalhor M.S."/>
            <person name="Jansen J."/>
            <person name="Van den Hoogen J."/>
            <person name="Gungor B."/>
            <person name="Hartog M."/>
            <person name="Hontelez J."/>
            <person name="Verver J."/>
            <person name="Yang W.-C."/>
            <person name="Schijlen E."/>
            <person name="Repin R."/>
            <person name="Schilthuizen M."/>
            <person name="Schranz E."/>
            <person name="Heidstra R."/>
            <person name="Miyata K."/>
            <person name="Fedorova E."/>
            <person name="Kohlen W."/>
            <person name="Bisseling T."/>
            <person name="Smit S."/>
            <person name="Geurts R."/>
        </authorList>
    </citation>
    <scope>NUCLEOTIDE SEQUENCE [LARGE SCALE GENOMIC DNA]</scope>
    <source>
        <strain evidence="3">cv. WU1-14</strain>
    </source>
</reference>
<dbReference type="EMBL" id="JXTB01000506">
    <property type="protein sequence ID" value="PON38084.1"/>
    <property type="molecule type" value="Genomic_DNA"/>
</dbReference>
<organism evidence="2 3">
    <name type="scientific">Parasponia andersonii</name>
    <name type="common">Sponia andersonii</name>
    <dbReference type="NCBI Taxonomy" id="3476"/>
    <lineage>
        <taxon>Eukaryota</taxon>
        <taxon>Viridiplantae</taxon>
        <taxon>Streptophyta</taxon>
        <taxon>Embryophyta</taxon>
        <taxon>Tracheophyta</taxon>
        <taxon>Spermatophyta</taxon>
        <taxon>Magnoliopsida</taxon>
        <taxon>eudicotyledons</taxon>
        <taxon>Gunneridae</taxon>
        <taxon>Pentapetalae</taxon>
        <taxon>rosids</taxon>
        <taxon>fabids</taxon>
        <taxon>Rosales</taxon>
        <taxon>Cannabaceae</taxon>
        <taxon>Parasponia</taxon>
    </lineage>
</organism>
<dbReference type="OrthoDB" id="1700178at2759"/>